<dbReference type="AlphaFoldDB" id="A0AA41UKL1"/>
<organism evidence="2 3">
    <name type="scientific">Desulfatitalea alkaliphila</name>
    <dbReference type="NCBI Taxonomy" id="2929485"/>
    <lineage>
        <taxon>Bacteria</taxon>
        <taxon>Pseudomonadati</taxon>
        <taxon>Thermodesulfobacteriota</taxon>
        <taxon>Desulfobacteria</taxon>
        <taxon>Desulfobacterales</taxon>
        <taxon>Desulfosarcinaceae</taxon>
        <taxon>Desulfatitalea</taxon>
    </lineage>
</organism>
<name>A0AA41UKL1_9BACT</name>
<evidence type="ECO:0000313" key="2">
    <source>
        <dbReference type="EMBL" id="MCJ8503205.1"/>
    </source>
</evidence>
<proteinExistence type="predicted"/>
<dbReference type="RefSeq" id="WP_246915237.1">
    <property type="nucleotide sequence ID" value="NZ_JALJRB010000070.1"/>
</dbReference>
<feature type="transmembrane region" description="Helical" evidence="1">
    <location>
        <begin position="35"/>
        <end position="56"/>
    </location>
</feature>
<comment type="caution">
    <text evidence="2">The sequence shown here is derived from an EMBL/GenBank/DDBJ whole genome shotgun (WGS) entry which is preliminary data.</text>
</comment>
<gene>
    <name evidence="2" type="ORF">MRX98_21710</name>
</gene>
<dbReference type="Proteomes" id="UP001165427">
    <property type="component" value="Unassembled WGS sequence"/>
</dbReference>
<keyword evidence="1" id="KW-0812">Transmembrane</keyword>
<feature type="transmembrane region" description="Helical" evidence="1">
    <location>
        <begin position="115"/>
        <end position="134"/>
    </location>
</feature>
<protein>
    <submittedName>
        <fullName evidence="2">Uncharacterized protein</fullName>
    </submittedName>
</protein>
<feature type="transmembrane region" description="Helical" evidence="1">
    <location>
        <begin position="90"/>
        <end position="109"/>
    </location>
</feature>
<reference evidence="2" key="1">
    <citation type="submission" date="2022-04" db="EMBL/GenBank/DDBJ databases">
        <title>Desulfatitalea alkaliphila sp. nov., a novel anaerobic sulfate-reducing bacterium isolated from terrestrial mud volcano, Taman Peninsula, Russia.</title>
        <authorList>
            <person name="Khomyakova M.A."/>
            <person name="Merkel A.Y."/>
            <person name="Slobodkin A.I."/>
        </authorList>
    </citation>
    <scope>NUCLEOTIDE SEQUENCE</scope>
    <source>
        <strain evidence="2">M08but</strain>
    </source>
</reference>
<sequence>MKRILDILGALFLLLTGMFLILLFFNFRAKTDNPMIAILLFVFLLGLGACAIIFGIRRFWITFKGNTNKAEGSDKIYGETPAVKRAGNRFLVTFCWSLPIYFLILSFAVTKETLFDGLIASLLMSLFSGIAAMLIPVRRKIVFVSIGILAILALVLVIQGGR</sequence>
<feature type="transmembrane region" description="Helical" evidence="1">
    <location>
        <begin position="7"/>
        <end position="29"/>
    </location>
</feature>
<feature type="transmembrane region" description="Helical" evidence="1">
    <location>
        <begin position="141"/>
        <end position="161"/>
    </location>
</feature>
<keyword evidence="1" id="KW-0472">Membrane</keyword>
<dbReference type="EMBL" id="JALJRB010000070">
    <property type="protein sequence ID" value="MCJ8503205.1"/>
    <property type="molecule type" value="Genomic_DNA"/>
</dbReference>
<evidence type="ECO:0000256" key="1">
    <source>
        <dbReference type="SAM" id="Phobius"/>
    </source>
</evidence>
<evidence type="ECO:0000313" key="3">
    <source>
        <dbReference type="Proteomes" id="UP001165427"/>
    </source>
</evidence>
<keyword evidence="3" id="KW-1185">Reference proteome</keyword>
<accession>A0AA41UKL1</accession>
<keyword evidence="1" id="KW-1133">Transmembrane helix</keyword>